<proteinExistence type="predicted"/>
<accession>A0A6A5RD94</accession>
<sequence>MASKSNTTEEDRLPTILTGLGLENILPVSMNKQDRSKSRTRPPGASPMERSISSMESSFMLDHWGSQSQTLDGTSTLDDHASSPKDEDKLTPITNWAHLSYIKNQRNNLRTELKAHRIAGTEAKQSVASLRRMAFRMAVNISVKEKQIATSARNLVRSRKSHYLDGKDAEKRVEALKRSLRIEEGRNKEILEALERASMLTLQCKYLVASNPGSAEHDCRCQS</sequence>
<name>A0A6A5RD94_9PLEO</name>
<protein>
    <submittedName>
        <fullName evidence="2">Uncharacterized protein</fullName>
    </submittedName>
</protein>
<evidence type="ECO:0000313" key="2">
    <source>
        <dbReference type="EMBL" id="KAF1923677.1"/>
    </source>
</evidence>
<dbReference type="RefSeq" id="XP_033443930.1">
    <property type="nucleotide sequence ID" value="XM_033589173.1"/>
</dbReference>
<organism evidence="2 3">
    <name type="scientific">Didymella exigua CBS 183.55</name>
    <dbReference type="NCBI Taxonomy" id="1150837"/>
    <lineage>
        <taxon>Eukaryota</taxon>
        <taxon>Fungi</taxon>
        <taxon>Dikarya</taxon>
        <taxon>Ascomycota</taxon>
        <taxon>Pezizomycotina</taxon>
        <taxon>Dothideomycetes</taxon>
        <taxon>Pleosporomycetidae</taxon>
        <taxon>Pleosporales</taxon>
        <taxon>Pleosporineae</taxon>
        <taxon>Didymellaceae</taxon>
        <taxon>Didymella</taxon>
    </lineage>
</organism>
<dbReference type="GeneID" id="54346820"/>
<feature type="region of interest" description="Disordered" evidence="1">
    <location>
        <begin position="1"/>
        <end position="20"/>
    </location>
</feature>
<feature type="region of interest" description="Disordered" evidence="1">
    <location>
        <begin position="69"/>
        <end position="90"/>
    </location>
</feature>
<dbReference type="OrthoDB" id="10255522at2759"/>
<keyword evidence="3" id="KW-1185">Reference proteome</keyword>
<evidence type="ECO:0000256" key="1">
    <source>
        <dbReference type="SAM" id="MobiDB-lite"/>
    </source>
</evidence>
<dbReference type="EMBL" id="ML979002">
    <property type="protein sequence ID" value="KAF1923677.1"/>
    <property type="molecule type" value="Genomic_DNA"/>
</dbReference>
<dbReference type="Proteomes" id="UP000800082">
    <property type="component" value="Unassembled WGS sequence"/>
</dbReference>
<feature type="compositionally biased region" description="Basic and acidic residues" evidence="1">
    <location>
        <begin position="77"/>
        <end position="90"/>
    </location>
</feature>
<reference evidence="2" key="1">
    <citation type="journal article" date="2020" name="Stud. Mycol.">
        <title>101 Dothideomycetes genomes: a test case for predicting lifestyles and emergence of pathogens.</title>
        <authorList>
            <person name="Haridas S."/>
            <person name="Albert R."/>
            <person name="Binder M."/>
            <person name="Bloem J."/>
            <person name="Labutti K."/>
            <person name="Salamov A."/>
            <person name="Andreopoulos B."/>
            <person name="Baker S."/>
            <person name="Barry K."/>
            <person name="Bills G."/>
            <person name="Bluhm B."/>
            <person name="Cannon C."/>
            <person name="Castanera R."/>
            <person name="Culley D."/>
            <person name="Daum C."/>
            <person name="Ezra D."/>
            <person name="Gonzalez J."/>
            <person name="Henrissat B."/>
            <person name="Kuo A."/>
            <person name="Liang C."/>
            <person name="Lipzen A."/>
            <person name="Lutzoni F."/>
            <person name="Magnuson J."/>
            <person name="Mondo S."/>
            <person name="Nolan M."/>
            <person name="Ohm R."/>
            <person name="Pangilinan J."/>
            <person name="Park H.-J."/>
            <person name="Ramirez L."/>
            <person name="Alfaro M."/>
            <person name="Sun H."/>
            <person name="Tritt A."/>
            <person name="Yoshinaga Y."/>
            <person name="Zwiers L.-H."/>
            <person name="Turgeon B."/>
            <person name="Goodwin S."/>
            <person name="Spatafora J."/>
            <person name="Crous P."/>
            <person name="Grigoriev I."/>
        </authorList>
    </citation>
    <scope>NUCLEOTIDE SEQUENCE</scope>
    <source>
        <strain evidence="2">CBS 183.55</strain>
    </source>
</reference>
<dbReference type="AlphaFoldDB" id="A0A6A5RD94"/>
<evidence type="ECO:0000313" key="3">
    <source>
        <dbReference type="Proteomes" id="UP000800082"/>
    </source>
</evidence>
<gene>
    <name evidence="2" type="ORF">M421DRAFT_307625</name>
</gene>
<feature type="region of interest" description="Disordered" evidence="1">
    <location>
        <begin position="27"/>
        <end position="53"/>
    </location>
</feature>